<dbReference type="RefSeq" id="XP_033655176.1">
    <property type="nucleotide sequence ID" value="XM_033794522.1"/>
</dbReference>
<organism evidence="1 2">
    <name type="scientific">Westerdykella ornata</name>
    <dbReference type="NCBI Taxonomy" id="318751"/>
    <lineage>
        <taxon>Eukaryota</taxon>
        <taxon>Fungi</taxon>
        <taxon>Dikarya</taxon>
        <taxon>Ascomycota</taxon>
        <taxon>Pezizomycotina</taxon>
        <taxon>Dothideomycetes</taxon>
        <taxon>Pleosporomycetidae</taxon>
        <taxon>Pleosporales</taxon>
        <taxon>Sporormiaceae</taxon>
        <taxon>Westerdykella</taxon>
    </lineage>
</organism>
<dbReference type="GeneID" id="54547697"/>
<evidence type="ECO:0000313" key="2">
    <source>
        <dbReference type="Proteomes" id="UP000800097"/>
    </source>
</evidence>
<dbReference type="AlphaFoldDB" id="A0A6A6JMA1"/>
<accession>A0A6A6JMA1</accession>
<gene>
    <name evidence="1" type="ORF">EI97DRAFT_299962</name>
</gene>
<reference evidence="1" key="1">
    <citation type="journal article" date="2020" name="Stud. Mycol.">
        <title>101 Dothideomycetes genomes: a test case for predicting lifestyles and emergence of pathogens.</title>
        <authorList>
            <person name="Haridas S."/>
            <person name="Albert R."/>
            <person name="Binder M."/>
            <person name="Bloem J."/>
            <person name="Labutti K."/>
            <person name="Salamov A."/>
            <person name="Andreopoulos B."/>
            <person name="Baker S."/>
            <person name="Barry K."/>
            <person name="Bills G."/>
            <person name="Bluhm B."/>
            <person name="Cannon C."/>
            <person name="Castanera R."/>
            <person name="Culley D."/>
            <person name="Daum C."/>
            <person name="Ezra D."/>
            <person name="Gonzalez J."/>
            <person name="Henrissat B."/>
            <person name="Kuo A."/>
            <person name="Liang C."/>
            <person name="Lipzen A."/>
            <person name="Lutzoni F."/>
            <person name="Magnuson J."/>
            <person name="Mondo S."/>
            <person name="Nolan M."/>
            <person name="Ohm R."/>
            <person name="Pangilinan J."/>
            <person name="Park H.-J."/>
            <person name="Ramirez L."/>
            <person name="Alfaro M."/>
            <person name="Sun H."/>
            <person name="Tritt A."/>
            <person name="Yoshinaga Y."/>
            <person name="Zwiers L.-H."/>
            <person name="Turgeon B."/>
            <person name="Goodwin S."/>
            <person name="Spatafora J."/>
            <person name="Crous P."/>
            <person name="Grigoriev I."/>
        </authorList>
    </citation>
    <scope>NUCLEOTIDE SEQUENCE</scope>
    <source>
        <strain evidence="1">CBS 379.55</strain>
    </source>
</reference>
<protein>
    <submittedName>
        <fullName evidence="1">Uncharacterized protein</fullName>
    </submittedName>
</protein>
<keyword evidence="2" id="KW-1185">Reference proteome</keyword>
<evidence type="ECO:0000313" key="1">
    <source>
        <dbReference type="EMBL" id="KAF2277637.1"/>
    </source>
</evidence>
<name>A0A6A6JMA1_WESOR</name>
<dbReference type="Proteomes" id="UP000800097">
    <property type="component" value="Unassembled WGS sequence"/>
</dbReference>
<sequence>MASNRRNNSGRTRCRCLCGQRGPLCLHAACELRHRLTCSNGDWAPKSWVCNVANIDPMTPIQQH</sequence>
<dbReference type="EMBL" id="ML986490">
    <property type="protein sequence ID" value="KAF2277637.1"/>
    <property type="molecule type" value="Genomic_DNA"/>
</dbReference>
<proteinExistence type="predicted"/>